<keyword evidence="2" id="KW-1185">Reference proteome</keyword>
<dbReference type="EMBL" id="BMAV01007874">
    <property type="protein sequence ID" value="GFY51078.1"/>
    <property type="molecule type" value="Genomic_DNA"/>
</dbReference>
<dbReference type="AlphaFoldDB" id="A0A8X7C1V1"/>
<name>A0A8X7C1V1_9ARAC</name>
<accession>A0A8X7C1V1</accession>
<reference evidence="1" key="1">
    <citation type="submission" date="2020-08" db="EMBL/GenBank/DDBJ databases">
        <title>Multicomponent nature underlies the extraordinary mechanical properties of spider dragline silk.</title>
        <authorList>
            <person name="Kono N."/>
            <person name="Nakamura H."/>
            <person name="Mori M."/>
            <person name="Yoshida Y."/>
            <person name="Ohtoshi R."/>
            <person name="Malay A.D."/>
            <person name="Moran D.A.P."/>
            <person name="Tomita M."/>
            <person name="Numata K."/>
            <person name="Arakawa K."/>
        </authorList>
    </citation>
    <scope>NUCLEOTIDE SEQUENCE</scope>
</reference>
<dbReference type="Proteomes" id="UP000886998">
    <property type="component" value="Unassembled WGS sequence"/>
</dbReference>
<evidence type="ECO:0000313" key="2">
    <source>
        <dbReference type="Proteomes" id="UP000886998"/>
    </source>
</evidence>
<evidence type="ECO:0000313" key="1">
    <source>
        <dbReference type="EMBL" id="GFY51078.1"/>
    </source>
</evidence>
<sequence length="88" mass="10186">MQVIPFSCRRPHLLPHKVVWSGLPLAKCQKCGGDHPHFFLVVIKHRNDTLSLPRPFEESCLPEAAFKDVTSSRVLFHRNRHKECIELC</sequence>
<comment type="caution">
    <text evidence="1">The sequence shown here is derived from an EMBL/GenBank/DDBJ whole genome shotgun (WGS) entry which is preliminary data.</text>
</comment>
<gene>
    <name evidence="1" type="ORF">TNIN_433481</name>
</gene>
<organism evidence="1 2">
    <name type="scientific">Trichonephila inaurata madagascariensis</name>
    <dbReference type="NCBI Taxonomy" id="2747483"/>
    <lineage>
        <taxon>Eukaryota</taxon>
        <taxon>Metazoa</taxon>
        <taxon>Ecdysozoa</taxon>
        <taxon>Arthropoda</taxon>
        <taxon>Chelicerata</taxon>
        <taxon>Arachnida</taxon>
        <taxon>Araneae</taxon>
        <taxon>Araneomorphae</taxon>
        <taxon>Entelegynae</taxon>
        <taxon>Araneoidea</taxon>
        <taxon>Nephilidae</taxon>
        <taxon>Trichonephila</taxon>
        <taxon>Trichonephila inaurata</taxon>
    </lineage>
</organism>
<proteinExistence type="predicted"/>
<dbReference type="OrthoDB" id="10381148at2759"/>
<protein>
    <submittedName>
        <fullName evidence="1">Uncharacterized protein</fullName>
    </submittedName>
</protein>